<dbReference type="Pfam" id="PF04501">
    <property type="entry name" value="Baculo_VP39"/>
    <property type="match status" value="1"/>
</dbReference>
<dbReference type="RefSeq" id="YP_874261.1">
    <property type="nucleotide sequence ID" value="NC_008586.1"/>
</dbReference>
<gene>
    <name evidence="2" type="ORF">QF4000077</name>
</gene>
<dbReference type="OrthoDB" id="9419at10239"/>
<accession>A0EYX1</accession>
<evidence type="ECO:0000313" key="3">
    <source>
        <dbReference type="Proteomes" id="UP000214344"/>
    </source>
</evidence>
<evidence type="ECO:0000313" key="2">
    <source>
        <dbReference type="EMBL" id="QWV59663.1"/>
    </source>
</evidence>
<reference evidence="1 3" key="3">
    <citation type="journal article" date="2007" name="Virology">
        <title>Genome sequence and organization of a nucleopolyhedrovirus that infects the tea looper caterpillar, Ectropis obliqua.</title>
        <authorList>
            <person name="Ma X.C."/>
            <person name="Shang J.Y."/>
            <person name="Yang Z.N."/>
            <person name="Bao Y.Y."/>
            <person name="Xiao Q."/>
            <person name="Zhang C.X."/>
        </authorList>
    </citation>
    <scope>NUCLEOTIDE SEQUENCE [LARGE SCALE GENOMIC DNA]</scope>
    <source>
        <strain evidence="1 3">A1</strain>
    </source>
</reference>
<keyword evidence="3" id="KW-1185">Reference proteome</keyword>
<dbReference type="InterPro" id="IPR007589">
    <property type="entry name" value="Baculo_VP39"/>
</dbReference>
<dbReference type="EMBL" id="MZ394738">
    <property type="protein sequence ID" value="QWV59663.1"/>
    <property type="molecule type" value="Genomic_DNA"/>
</dbReference>
<dbReference type="GO" id="GO:0005198">
    <property type="term" value="F:structural molecule activity"/>
    <property type="evidence" value="ECO:0007669"/>
    <property type="project" value="InterPro"/>
</dbReference>
<sequence length="319" mass="36534">MALLPNYSVNNKLKSYCIFHSVQPLDTCRQYTIPCTSDHNNDDKTLICNGHLSSLKMEKMVLPIPDADNNIYYRIIGKSLVSHTAVDDERILIPTKANYIRVLNVNSLPYVEQIIWHMIYQNKAELDRVCKLAEANERYQTETYALLENIYARTAAILAIVNPENYCAGVDNNAARIWSNDNANDTVNVNVFNEMPPFMQNLITRLVAPCKMTMDTTTLLLREMPTCMLQPEGLVAHTPYYNPVEPKYSRANENMLQIENVLKFKGNANALQKNLNRYEPYPIIVPLFLGFQVVMTVNSRIPRKTFVLTEVPTEQPILR</sequence>
<protein>
    <submittedName>
        <fullName evidence="1">Vp39</fullName>
    </submittedName>
</protein>
<dbReference type="EMBL" id="DQ837165">
    <property type="protein sequence ID" value="ABI35751.1"/>
    <property type="molecule type" value="Genomic_DNA"/>
</dbReference>
<dbReference type="KEGG" id="vg:5176464"/>
<reference evidence="1" key="2">
    <citation type="submission" date="2006-07" db="EMBL/GenBank/DDBJ databases">
        <authorList>
            <person name="Zhang C.-X."/>
            <person name="Yang Z.-N."/>
            <person name="Ma X.-C."/>
            <person name="Xiao Q."/>
        </authorList>
    </citation>
    <scope>NUCLEOTIDE SEQUENCE</scope>
    <source>
        <strain evidence="1">A1</strain>
    </source>
</reference>
<name>A0EYX1_9ABAC</name>
<evidence type="ECO:0000313" key="1">
    <source>
        <dbReference type="EMBL" id="ABI35751.1"/>
    </source>
</evidence>
<reference evidence="2" key="4">
    <citation type="submission" date="2021-06" db="EMBL/GenBank/DDBJ databases">
        <authorList>
            <person name="Xiao Q."/>
            <person name="Zhang X.X."/>
            <person name="Tang M.J."/>
        </authorList>
    </citation>
    <scope>NUCLEOTIDE SEQUENCE</scope>
    <source>
        <strain evidence="2">QF4</strain>
    </source>
</reference>
<dbReference type="GO" id="GO:0019028">
    <property type="term" value="C:viral capsid"/>
    <property type="evidence" value="ECO:0007669"/>
    <property type="project" value="InterPro"/>
</dbReference>
<reference evidence="1 3" key="1">
    <citation type="journal article" date="2006" name="J. Microbiol.">
        <title>Morphological, phylogenetic and biological characteristics of Ectropis obliqua single-nucleocapsid nucleopolyhedrovirus.</title>
        <authorList>
            <person name="Ma X.C."/>
            <person name="Xu H.J."/>
            <person name="Tang M.J."/>
            <person name="Xiao Q."/>
            <person name="Hong J."/>
            <person name="Zhang C.X."/>
        </authorList>
    </citation>
    <scope>NUCLEOTIDE SEQUENCE [LARGE SCALE GENOMIC DNA]</scope>
    <source>
        <strain evidence="1 3">A1</strain>
    </source>
</reference>
<dbReference type="Proteomes" id="UP000214344">
    <property type="component" value="Segment"/>
</dbReference>
<organism evidence="1 3">
    <name type="scientific">Ectropis obliqua nucleopolyhedrovirus</name>
    <dbReference type="NCBI Taxonomy" id="59376"/>
    <lineage>
        <taxon>Viruses</taxon>
        <taxon>Viruses incertae sedis</taxon>
        <taxon>Naldaviricetes</taxon>
        <taxon>Lefavirales</taxon>
        <taxon>Baculoviridae</taxon>
        <taxon>Alphabaculovirus</taxon>
        <taxon>Alphabaculovirus ecobliquae</taxon>
    </lineage>
</organism>
<proteinExistence type="predicted"/>